<gene>
    <name evidence="2" type="ORF">SAMN05216262_101172</name>
</gene>
<proteinExistence type="predicted"/>
<accession>A0A1H7GFY1</accession>
<name>A0A1H7GFY1_9GAMM</name>
<dbReference type="RefSeq" id="WP_085282947.1">
    <property type="nucleotide sequence ID" value="NZ_FOBI01000001.1"/>
</dbReference>
<keyword evidence="3" id="KW-1185">Reference proteome</keyword>
<sequence>MTALQKQRRVSKDINLVYDLREKDNLTQLTAQEDRAVIAQLKANLVLPNNKVLTVGIDFDSTSGYHDNAIMVMDDFGVELIATAFEVKYGKEHADNVRRAWNNKQTENSPRKPSYLLVQKPGQDDQVPNVYAVCGEERHPPKEAPASIS</sequence>
<evidence type="ECO:0000313" key="2">
    <source>
        <dbReference type="EMBL" id="SEK36447.1"/>
    </source>
</evidence>
<dbReference type="OrthoDB" id="6294220at2"/>
<dbReference type="EMBL" id="FOBI01000001">
    <property type="protein sequence ID" value="SEK36447.1"/>
    <property type="molecule type" value="Genomic_DNA"/>
</dbReference>
<feature type="region of interest" description="Disordered" evidence="1">
    <location>
        <begin position="101"/>
        <end position="123"/>
    </location>
</feature>
<protein>
    <submittedName>
        <fullName evidence="2">Uncharacterized protein</fullName>
    </submittedName>
</protein>
<organism evidence="2 3">
    <name type="scientific">Colwellia chukchiensis</name>
    <dbReference type="NCBI Taxonomy" id="641665"/>
    <lineage>
        <taxon>Bacteria</taxon>
        <taxon>Pseudomonadati</taxon>
        <taxon>Pseudomonadota</taxon>
        <taxon>Gammaproteobacteria</taxon>
        <taxon>Alteromonadales</taxon>
        <taxon>Colwelliaceae</taxon>
        <taxon>Colwellia</taxon>
    </lineage>
</organism>
<evidence type="ECO:0000313" key="3">
    <source>
        <dbReference type="Proteomes" id="UP000199297"/>
    </source>
</evidence>
<dbReference type="STRING" id="641665.GCA_002104455_00531"/>
<evidence type="ECO:0000256" key="1">
    <source>
        <dbReference type="SAM" id="MobiDB-lite"/>
    </source>
</evidence>
<reference evidence="3" key="1">
    <citation type="submission" date="2016-10" db="EMBL/GenBank/DDBJ databases">
        <authorList>
            <person name="Varghese N."/>
            <person name="Submissions S."/>
        </authorList>
    </citation>
    <scope>NUCLEOTIDE SEQUENCE [LARGE SCALE GENOMIC DNA]</scope>
    <source>
        <strain evidence="3">CGMCC 1.9127</strain>
    </source>
</reference>
<dbReference type="AlphaFoldDB" id="A0A1H7GFY1"/>
<dbReference type="Proteomes" id="UP000199297">
    <property type="component" value="Unassembled WGS sequence"/>
</dbReference>